<accession>A0A3R8W0H9</accession>
<dbReference type="SUPFAM" id="SSF48498">
    <property type="entry name" value="Tetracyclin repressor-like, C-terminal domain"/>
    <property type="match status" value="1"/>
</dbReference>
<evidence type="ECO:0000256" key="3">
    <source>
        <dbReference type="ARBA" id="ARBA00023163"/>
    </source>
</evidence>
<dbReference type="Pfam" id="PF16925">
    <property type="entry name" value="TetR_C_13"/>
    <property type="match status" value="1"/>
</dbReference>
<dbReference type="EMBL" id="RHQL01000025">
    <property type="protein sequence ID" value="RRV04043.1"/>
    <property type="molecule type" value="Genomic_DNA"/>
</dbReference>
<proteinExistence type="predicted"/>
<dbReference type="InterPro" id="IPR001647">
    <property type="entry name" value="HTH_TetR"/>
</dbReference>
<dbReference type="AlphaFoldDB" id="A0A3R8W0H9"/>
<dbReference type="InterPro" id="IPR036271">
    <property type="entry name" value="Tet_transcr_reg_TetR-rel_C_sf"/>
</dbReference>
<evidence type="ECO:0000256" key="2">
    <source>
        <dbReference type="ARBA" id="ARBA00023125"/>
    </source>
</evidence>
<comment type="caution">
    <text evidence="6">The sequence shown here is derived from an EMBL/GenBank/DDBJ whole genome shotgun (WGS) entry which is preliminary data.</text>
</comment>
<dbReference type="PANTHER" id="PTHR47506:SF6">
    <property type="entry name" value="HTH-TYPE TRANSCRIPTIONAL REPRESSOR NEMR"/>
    <property type="match status" value="1"/>
</dbReference>
<evidence type="ECO:0000256" key="4">
    <source>
        <dbReference type="PROSITE-ProRule" id="PRU00335"/>
    </source>
</evidence>
<dbReference type="GO" id="GO:0003677">
    <property type="term" value="F:DNA binding"/>
    <property type="evidence" value="ECO:0007669"/>
    <property type="project" value="UniProtKB-UniRule"/>
</dbReference>
<keyword evidence="3" id="KW-0804">Transcription</keyword>
<reference evidence="6 7" key="1">
    <citation type="submission" date="2018-10" db="EMBL/GenBank/DDBJ databases">
        <title>Transmission dynamics of multidrug resistant bacteria on intensive care unit surfaces.</title>
        <authorList>
            <person name="D'Souza A.W."/>
            <person name="Potter R.F."/>
            <person name="Wallace M."/>
            <person name="Shupe A."/>
            <person name="Patel S."/>
            <person name="Sun S."/>
            <person name="Gul D."/>
            <person name="Kwon J.H."/>
            <person name="Andleeb S."/>
            <person name="Burnham C.-A.D."/>
            <person name="Dantas G."/>
        </authorList>
    </citation>
    <scope>NUCLEOTIDE SEQUENCE [LARGE SCALE GENOMIC DNA]</scope>
    <source>
        <strain evidence="6 7">PX_177</strain>
    </source>
</reference>
<dbReference type="Gene3D" id="1.10.357.10">
    <property type="entry name" value="Tetracycline Repressor, domain 2"/>
    <property type="match status" value="1"/>
</dbReference>
<sequence length="210" mass="23436">MTTSKPQARRGRPPKVARGFDDTREALLCCGMEVLTEQGFAATGIDAVLKRVRVPKGSFYHYFDSKEAFVQEVLQRYAAYFARKLDRWLLDDQVPPLQRLSNFVDDAKAGMAKHEFRRGCLVGNLGQEITALPASFRQALEDVLLDWQDRLANCLVQAVNHGQLEPDSDCDALAAYFWIGWEGAVLRAKLAQNAQPLDTFAKGFLAGAAR</sequence>
<dbReference type="Pfam" id="PF00440">
    <property type="entry name" value="TetR_N"/>
    <property type="match status" value="1"/>
</dbReference>
<name>A0A3R8W0H9_9GAMM</name>
<protein>
    <submittedName>
        <fullName evidence="6">TetR family transcriptional regulator</fullName>
    </submittedName>
</protein>
<evidence type="ECO:0000313" key="7">
    <source>
        <dbReference type="Proteomes" id="UP000276506"/>
    </source>
</evidence>
<dbReference type="PRINTS" id="PR00455">
    <property type="entry name" value="HTHTETR"/>
</dbReference>
<keyword evidence="2 4" id="KW-0238">DNA-binding</keyword>
<keyword evidence="1" id="KW-0805">Transcription regulation</keyword>
<dbReference type="PANTHER" id="PTHR47506">
    <property type="entry name" value="TRANSCRIPTIONAL REGULATORY PROTEIN"/>
    <property type="match status" value="1"/>
</dbReference>
<dbReference type="InterPro" id="IPR009057">
    <property type="entry name" value="Homeodomain-like_sf"/>
</dbReference>
<dbReference type="SUPFAM" id="SSF46689">
    <property type="entry name" value="Homeodomain-like"/>
    <property type="match status" value="1"/>
</dbReference>
<evidence type="ECO:0000259" key="5">
    <source>
        <dbReference type="PROSITE" id="PS50977"/>
    </source>
</evidence>
<evidence type="ECO:0000256" key="1">
    <source>
        <dbReference type="ARBA" id="ARBA00023015"/>
    </source>
</evidence>
<feature type="DNA-binding region" description="H-T-H motif" evidence="4">
    <location>
        <begin position="44"/>
        <end position="63"/>
    </location>
</feature>
<organism evidence="6 7">
    <name type="scientific">Stutzerimonas xanthomarina</name>
    <dbReference type="NCBI Taxonomy" id="271420"/>
    <lineage>
        <taxon>Bacteria</taxon>
        <taxon>Pseudomonadati</taxon>
        <taxon>Pseudomonadota</taxon>
        <taxon>Gammaproteobacteria</taxon>
        <taxon>Pseudomonadales</taxon>
        <taxon>Pseudomonadaceae</taxon>
        <taxon>Stutzerimonas</taxon>
    </lineage>
</organism>
<evidence type="ECO:0000313" key="6">
    <source>
        <dbReference type="EMBL" id="RRV04043.1"/>
    </source>
</evidence>
<gene>
    <name evidence="6" type="ORF">EGJ28_22780</name>
</gene>
<dbReference type="PROSITE" id="PS50977">
    <property type="entry name" value="HTH_TETR_2"/>
    <property type="match status" value="1"/>
</dbReference>
<dbReference type="InterPro" id="IPR011075">
    <property type="entry name" value="TetR_C"/>
</dbReference>
<feature type="domain" description="HTH tetR-type" evidence="5">
    <location>
        <begin position="21"/>
        <end position="81"/>
    </location>
</feature>
<dbReference type="Proteomes" id="UP000276506">
    <property type="component" value="Unassembled WGS sequence"/>
</dbReference>